<dbReference type="RefSeq" id="WP_054845064.1">
    <property type="nucleotide sequence ID" value="NZ_AP018929.1"/>
</dbReference>
<dbReference type="InterPro" id="IPR008928">
    <property type="entry name" value="6-hairpin_glycosidase_sf"/>
</dbReference>
<protein>
    <submittedName>
        <fullName evidence="1">Uncharacterized protein</fullName>
    </submittedName>
</protein>
<dbReference type="EMBL" id="AP018930">
    <property type="protein sequence ID" value="BBG27026.1"/>
    <property type="molecule type" value="Genomic_DNA"/>
</dbReference>
<dbReference type="KEGG" id="step:IC006_1578"/>
<dbReference type="Proteomes" id="UP000322983">
    <property type="component" value="Chromosome"/>
</dbReference>
<sequence length="380" mass="43262">MINSKILEDSKFYDKLIAVEFETDRNEKVDEAIDSFNDKLIKVKIDAGEYLQYALRLTGGRYPTIAILSPEMNVISIIDKIEDDLTRIIRNSIDAYKFKGYKGIPLTDFVPIPVDPDPSLFFNSINAMLRGYKVDLRGMEVFNTYCNVYPEYNKMKEKINVDSDVMVLLGKGDLKESPYTAQLSLQVYYGLRKVDDILDLISPDGEVFRSKRKENKGLLIDEAYAGNALINEYERTGREEFLNKSLKIENFIMSNLRHEKGFMDVVKSDKITEHVVLEPLANAEASIFFAKLFNVLGDQKYAEASRLSMACANGGAPNSVEVQERIMSAYMKLNEGIKSNDPSLLGKDCRIEIPKEKPDCRLKQDDKCYDDLSSIPFKSF</sequence>
<dbReference type="AlphaFoldDB" id="A0A510DVR4"/>
<evidence type="ECO:0000313" key="3">
    <source>
        <dbReference type="Proteomes" id="UP000322983"/>
    </source>
</evidence>
<organism evidence="1 3">
    <name type="scientific">Sulfuracidifex tepidarius</name>
    <dbReference type="NCBI Taxonomy" id="1294262"/>
    <lineage>
        <taxon>Archaea</taxon>
        <taxon>Thermoproteota</taxon>
        <taxon>Thermoprotei</taxon>
        <taxon>Sulfolobales</taxon>
        <taxon>Sulfolobaceae</taxon>
        <taxon>Sulfuracidifex</taxon>
    </lineage>
</organism>
<gene>
    <name evidence="1" type="ORF">IC006_1578</name>
    <name evidence="2" type="ORF">IC007_1555</name>
</gene>
<accession>A0A510E3G4</accession>
<dbReference type="SUPFAM" id="SSF48208">
    <property type="entry name" value="Six-hairpin glycosidases"/>
    <property type="match status" value="1"/>
</dbReference>
<dbReference type="OrthoDB" id="36828at2157"/>
<evidence type="ECO:0000313" key="2">
    <source>
        <dbReference type="EMBL" id="BBG27026.1"/>
    </source>
</evidence>
<keyword evidence="3" id="KW-1185">Reference proteome</keyword>
<dbReference type="GeneID" id="41717893"/>
<dbReference type="GO" id="GO:0005975">
    <property type="term" value="P:carbohydrate metabolic process"/>
    <property type="evidence" value="ECO:0007669"/>
    <property type="project" value="InterPro"/>
</dbReference>
<dbReference type="Proteomes" id="UP000325030">
    <property type="component" value="Chromosome"/>
</dbReference>
<reference evidence="1 3" key="2">
    <citation type="journal article" date="2020" name="Int. J. Syst. Evol. Microbiol.">
        <title>Sulfuracidifex tepidarius gen. nov., sp. nov. and transfer of Sulfolobus metallicus Huber and Stetter 1992 to the genus Sulfuracidifex as Sulfuracidifex metallicus comb. nov.</title>
        <authorList>
            <person name="Itoh T."/>
            <person name="Miura T."/>
            <person name="Sakai H.D."/>
            <person name="Kato S."/>
            <person name="Ohkuma M."/>
            <person name="Takashina T."/>
        </authorList>
    </citation>
    <scope>NUCLEOTIDE SEQUENCE [LARGE SCALE GENOMIC DNA]</scope>
    <source>
        <strain evidence="1 3">IC-006</strain>
        <strain evidence="2">IC-007</strain>
    </source>
</reference>
<name>A0A510DVR4_9CREN</name>
<evidence type="ECO:0000313" key="1">
    <source>
        <dbReference type="EMBL" id="BBG24269.1"/>
    </source>
</evidence>
<proteinExistence type="predicted"/>
<reference evidence="4" key="1">
    <citation type="submission" date="2018-09" db="EMBL/GenBank/DDBJ databases">
        <title>Complete Genome Sequencing of Sulfolobus sp. JCM 16834.</title>
        <authorList>
            <person name="Kato S."/>
            <person name="Itoh T."/>
            <person name="Ohkuma M."/>
        </authorList>
    </citation>
    <scope>NUCLEOTIDE SEQUENCE [LARGE SCALE GENOMIC DNA]</scope>
    <source>
        <strain evidence="4">IC-007</strain>
    </source>
</reference>
<accession>A0A510DVR4</accession>
<evidence type="ECO:0000313" key="4">
    <source>
        <dbReference type="Proteomes" id="UP000325030"/>
    </source>
</evidence>
<dbReference type="EMBL" id="AP018929">
    <property type="protein sequence ID" value="BBG24269.1"/>
    <property type="molecule type" value="Genomic_DNA"/>
</dbReference>